<evidence type="ECO:0000256" key="1">
    <source>
        <dbReference type="ARBA" id="ARBA00006926"/>
    </source>
</evidence>
<dbReference type="PRINTS" id="PR01011">
    <property type="entry name" value="GLUTPROXDASE"/>
</dbReference>
<comment type="similarity">
    <text evidence="1">Belongs to the glutathione peroxidase family.</text>
</comment>
<evidence type="ECO:0000256" key="2">
    <source>
        <dbReference type="ARBA" id="ARBA00022559"/>
    </source>
</evidence>
<name>A0A094SGN5_9ZZZZ</name>
<dbReference type="PANTHER" id="PTHR11592:SF78">
    <property type="entry name" value="GLUTATHIONE PEROXIDASE"/>
    <property type="match status" value="1"/>
</dbReference>
<dbReference type="AlphaFoldDB" id="A0A094SGN5"/>
<evidence type="ECO:0000256" key="3">
    <source>
        <dbReference type="ARBA" id="ARBA00023002"/>
    </source>
</evidence>
<dbReference type="GO" id="GO:0034599">
    <property type="term" value="P:cellular response to oxidative stress"/>
    <property type="evidence" value="ECO:0007669"/>
    <property type="project" value="TreeGrafter"/>
</dbReference>
<dbReference type="CDD" id="cd00340">
    <property type="entry name" value="GSH_Peroxidase"/>
    <property type="match status" value="1"/>
</dbReference>
<dbReference type="PROSITE" id="PS00460">
    <property type="entry name" value="GLUTATHIONE_PEROXID_1"/>
    <property type="match status" value="1"/>
</dbReference>
<dbReference type="PANTHER" id="PTHR11592">
    <property type="entry name" value="GLUTATHIONE PEROXIDASE"/>
    <property type="match status" value="1"/>
</dbReference>
<keyword evidence="2 4" id="KW-0575">Peroxidase</keyword>
<dbReference type="SUPFAM" id="SSF52833">
    <property type="entry name" value="Thioredoxin-like"/>
    <property type="match status" value="1"/>
</dbReference>
<dbReference type="GO" id="GO:0004601">
    <property type="term" value="F:peroxidase activity"/>
    <property type="evidence" value="ECO:0007669"/>
    <property type="project" value="UniProtKB-KW"/>
</dbReference>
<protein>
    <submittedName>
        <fullName evidence="4">Glutathione peroxidase</fullName>
    </submittedName>
</protein>
<dbReference type="PIRSF" id="PIRSF000303">
    <property type="entry name" value="Glutathion_perox"/>
    <property type="match status" value="1"/>
</dbReference>
<comment type="caution">
    <text evidence="4">The sequence shown here is derived from an EMBL/GenBank/DDBJ whole genome shotgun (WGS) entry which is preliminary data.</text>
</comment>
<accession>A0A094SGN5</accession>
<reference evidence="4" key="1">
    <citation type="submission" date="2014-06" db="EMBL/GenBank/DDBJ databases">
        <title>Key roles for freshwater Actinobacteria revealed by deep metagenomic sequencing.</title>
        <authorList>
            <person name="Ghai R."/>
            <person name="Mizuno C.M."/>
            <person name="Picazo A."/>
            <person name="Camacho A."/>
            <person name="Rodriguez-Valera F."/>
        </authorList>
    </citation>
    <scope>NUCLEOTIDE SEQUENCE</scope>
</reference>
<dbReference type="Gene3D" id="3.40.30.10">
    <property type="entry name" value="Glutaredoxin"/>
    <property type="match status" value="1"/>
</dbReference>
<dbReference type="PROSITE" id="PS51355">
    <property type="entry name" value="GLUTATHIONE_PEROXID_3"/>
    <property type="match status" value="1"/>
</dbReference>
<proteinExistence type="inferred from homology"/>
<dbReference type="InterPro" id="IPR036249">
    <property type="entry name" value="Thioredoxin-like_sf"/>
</dbReference>
<evidence type="ECO:0000313" key="4">
    <source>
        <dbReference type="EMBL" id="KGA17448.1"/>
    </source>
</evidence>
<sequence>MSKPTSIYDLEFTDNRGNLVSLADYSGKPILIVNTASKCGFTPQYEGLQKLNEEFREQGLIVLGFPCDQFAHQEPGNDQEIDEFCKVNFGVDFPLSQKVNVNGKNAHPIFKFLKENSKSLLGGTVKWNFTKFLISPDGKSIKRYSPNTTPENIRTDVLEILPS</sequence>
<gene>
    <name evidence="4" type="ORF">GM51_10440</name>
</gene>
<keyword evidence="3" id="KW-0560">Oxidoreductase</keyword>
<dbReference type="InterPro" id="IPR000889">
    <property type="entry name" value="Glutathione_peroxidase"/>
</dbReference>
<dbReference type="EMBL" id="JNSL01000061">
    <property type="protein sequence ID" value="KGA17448.1"/>
    <property type="molecule type" value="Genomic_DNA"/>
</dbReference>
<dbReference type="InterPro" id="IPR029759">
    <property type="entry name" value="GPX_AS"/>
</dbReference>
<dbReference type="Pfam" id="PF00255">
    <property type="entry name" value="GSHPx"/>
    <property type="match status" value="1"/>
</dbReference>
<organism evidence="4">
    <name type="scientific">freshwater metagenome</name>
    <dbReference type="NCBI Taxonomy" id="449393"/>
    <lineage>
        <taxon>unclassified sequences</taxon>
        <taxon>metagenomes</taxon>
        <taxon>ecological metagenomes</taxon>
    </lineage>
</organism>
<dbReference type="FunFam" id="3.40.30.10:FF:000010">
    <property type="entry name" value="Glutathione peroxidase"/>
    <property type="match status" value="1"/>
</dbReference>